<dbReference type="InterPro" id="IPR058532">
    <property type="entry name" value="YjbR/MT2646/Rv2570-like"/>
</dbReference>
<reference evidence="1 2" key="1">
    <citation type="journal article" date="2016" name="Int. J. Syst. Evol. Microbiol.">
        <title>Desulfotomaculum ferrireducens sp. nov., a moderately thermophilic sulfate-reducing and dissimilatory Fe(III)-reducing bacterium isolated from compost.</title>
        <authorList>
            <person name="Yang G."/>
            <person name="Guo J."/>
            <person name="Zhuang L."/>
            <person name="Yuan Y."/>
            <person name="Zhou S."/>
        </authorList>
    </citation>
    <scope>NUCLEOTIDE SEQUENCE [LARGE SCALE GENOMIC DNA]</scope>
    <source>
        <strain evidence="1 2">GSS09</strain>
    </source>
</reference>
<dbReference type="Pfam" id="PF04237">
    <property type="entry name" value="YjbR"/>
    <property type="match status" value="1"/>
</dbReference>
<dbReference type="PANTHER" id="PTHR35145:SF1">
    <property type="entry name" value="CYTOPLASMIC PROTEIN"/>
    <property type="match status" value="1"/>
</dbReference>
<dbReference type="AlphaFoldDB" id="A0A1S6IXT3"/>
<proteinExistence type="predicted"/>
<evidence type="ECO:0000313" key="1">
    <source>
        <dbReference type="EMBL" id="AQS59587.1"/>
    </source>
</evidence>
<dbReference type="STRING" id="1833852.B0537_11155"/>
<dbReference type="InterPro" id="IPR038056">
    <property type="entry name" value="YjbR-like_sf"/>
</dbReference>
<protein>
    <submittedName>
        <fullName evidence="1">MmcQ-like protein</fullName>
    </submittedName>
</protein>
<dbReference type="PANTHER" id="PTHR35145">
    <property type="entry name" value="CYTOPLASMIC PROTEIN-RELATED"/>
    <property type="match status" value="1"/>
</dbReference>
<name>A0A1S6IXT3_9FIRM</name>
<sequence length="123" mass="13862">MNRQILINNCLSKTGAYEDYPFGPDVLVIKVGTKMFALISERGGKLNISLKCDPFLAETLRKQYAAVTPGYHLNKKHWNTIVVNDSIPDEEITWMIQHSYDLVFKSLSKAEKQLICQAGAKTS</sequence>
<dbReference type="KEGG" id="dfg:B0537_11155"/>
<dbReference type="InterPro" id="IPR007351">
    <property type="entry name" value="YjbR"/>
</dbReference>
<dbReference type="RefSeq" id="WP_077714653.1">
    <property type="nucleotide sequence ID" value="NZ_CP019698.1"/>
</dbReference>
<evidence type="ECO:0000313" key="2">
    <source>
        <dbReference type="Proteomes" id="UP000189464"/>
    </source>
</evidence>
<accession>A0A1S6IXT3</accession>
<keyword evidence="2" id="KW-1185">Reference proteome</keyword>
<gene>
    <name evidence="1" type="ORF">B0537_11155</name>
</gene>
<dbReference type="SUPFAM" id="SSF142906">
    <property type="entry name" value="YjbR-like"/>
    <property type="match status" value="1"/>
</dbReference>
<dbReference type="Proteomes" id="UP000189464">
    <property type="component" value="Chromosome"/>
</dbReference>
<dbReference type="EMBL" id="CP019698">
    <property type="protein sequence ID" value="AQS59587.1"/>
    <property type="molecule type" value="Genomic_DNA"/>
</dbReference>
<dbReference type="Gene3D" id="3.90.1150.30">
    <property type="match status" value="1"/>
</dbReference>
<organism evidence="1 2">
    <name type="scientific">Desulforamulus ferrireducens</name>
    <dbReference type="NCBI Taxonomy" id="1833852"/>
    <lineage>
        <taxon>Bacteria</taxon>
        <taxon>Bacillati</taxon>
        <taxon>Bacillota</taxon>
        <taxon>Clostridia</taxon>
        <taxon>Eubacteriales</taxon>
        <taxon>Peptococcaceae</taxon>
        <taxon>Desulforamulus</taxon>
    </lineage>
</organism>